<evidence type="ECO:0000256" key="1">
    <source>
        <dbReference type="SAM" id="SignalP"/>
    </source>
</evidence>
<keyword evidence="3" id="KW-1185">Reference proteome</keyword>
<reference evidence="3" key="1">
    <citation type="submission" date="2003-08" db="EMBL/GenBank/DDBJ databases">
        <authorList>
            <person name="Birren B."/>
            <person name="Nusbaum C."/>
            <person name="Abebe A."/>
            <person name="Abouelleil A."/>
            <person name="Adekoya E."/>
            <person name="Ait-zahra M."/>
            <person name="Allen N."/>
            <person name="Allen T."/>
            <person name="An P."/>
            <person name="Anderson M."/>
            <person name="Anderson S."/>
            <person name="Arachchi H."/>
            <person name="Armbruster J."/>
            <person name="Bachantsang P."/>
            <person name="Baldwin J."/>
            <person name="Barry A."/>
            <person name="Bayul T."/>
            <person name="Blitshsteyn B."/>
            <person name="Bloom T."/>
            <person name="Blye J."/>
            <person name="Boguslavskiy L."/>
            <person name="Borowsky M."/>
            <person name="Boukhgalter B."/>
            <person name="Brunache A."/>
            <person name="Butler J."/>
            <person name="Calixte N."/>
            <person name="Calvo S."/>
            <person name="Camarata J."/>
            <person name="Campo K."/>
            <person name="Chang J."/>
            <person name="Cheshatsang Y."/>
            <person name="Citroen M."/>
            <person name="Collymore A."/>
            <person name="Considine T."/>
            <person name="Cook A."/>
            <person name="Cooke P."/>
            <person name="Corum B."/>
            <person name="Cuomo C."/>
            <person name="David R."/>
            <person name="Dawoe T."/>
            <person name="Degray S."/>
            <person name="Dodge S."/>
            <person name="Dooley K."/>
            <person name="Dorje P."/>
            <person name="Dorjee K."/>
            <person name="Dorris L."/>
            <person name="Duffey N."/>
            <person name="Dupes A."/>
            <person name="Elkins T."/>
            <person name="Engels R."/>
            <person name="Erickson J."/>
            <person name="Farina A."/>
            <person name="Faro S."/>
            <person name="Ferreira P."/>
            <person name="Fischer H."/>
            <person name="Fitzgerald M."/>
            <person name="Foley K."/>
            <person name="Gage D."/>
            <person name="Galagan J."/>
            <person name="Gearin G."/>
            <person name="Gnerre S."/>
            <person name="Gnirke A."/>
            <person name="Goyette A."/>
            <person name="Graham J."/>
            <person name="Grandbois E."/>
            <person name="Gyaltsen K."/>
            <person name="Hafez N."/>
            <person name="Hagopian D."/>
            <person name="Hagos B."/>
            <person name="Hall J."/>
            <person name="Hatcher B."/>
            <person name="Heller A."/>
            <person name="Higgins H."/>
            <person name="Honan T."/>
            <person name="Horn A."/>
            <person name="Houde N."/>
            <person name="Hughes L."/>
            <person name="Hulme W."/>
            <person name="Husby E."/>
            <person name="Iliev I."/>
            <person name="Jaffe D."/>
            <person name="Jones C."/>
            <person name="Kamal M."/>
            <person name="Kamat A."/>
            <person name="Kamvysselis M."/>
            <person name="Karlsson E."/>
            <person name="Kells C."/>
            <person name="Kieu A."/>
            <person name="Kisner P."/>
            <person name="Kodira C."/>
            <person name="Kulbokas E."/>
            <person name="Labutti K."/>
            <person name="Lama D."/>
            <person name="Landers T."/>
            <person name="Leger J."/>
            <person name="Levine S."/>
            <person name="Lewis D."/>
            <person name="Lewis T."/>
            <person name="Lindblad-toh K."/>
            <person name="Liu X."/>
            <person name="Lokyitsang T."/>
            <person name="Lokyitsang Y."/>
            <person name="Lucien O."/>
            <person name="Lui A."/>
            <person name="Ma L.J."/>
            <person name="Mabbitt R."/>
            <person name="Macdonald J."/>
            <person name="Maclean C."/>
            <person name="Major J."/>
            <person name="Manning J."/>
            <person name="Marabella R."/>
            <person name="Maru K."/>
            <person name="Matthews C."/>
            <person name="Mauceli E."/>
            <person name="Mccarthy M."/>
            <person name="Mcdonough S."/>
            <person name="Mcghee T."/>
            <person name="Meldrim J."/>
            <person name="Meneus L."/>
            <person name="Mesirov J."/>
            <person name="Mihalev A."/>
            <person name="Mihova T."/>
            <person name="Mikkelsen T."/>
            <person name="Mlenga V."/>
            <person name="Moru K."/>
            <person name="Mozes J."/>
            <person name="Mulrain L."/>
            <person name="Munson G."/>
            <person name="Naylor J."/>
            <person name="Newes C."/>
            <person name="Nguyen C."/>
            <person name="Nguyen N."/>
            <person name="Nguyen T."/>
            <person name="Nicol R."/>
            <person name="Nielsen C."/>
            <person name="Nizzari M."/>
            <person name="Norbu C."/>
            <person name="Norbu N."/>
            <person name="O'donnell P."/>
            <person name="Okoawo O."/>
            <person name="O'leary S."/>
            <person name="Omotosho B."/>
            <person name="O'neill K."/>
            <person name="Osman S."/>
            <person name="Parker S."/>
            <person name="Perrin D."/>
            <person name="Phunkhang P."/>
            <person name="Piqani B."/>
            <person name="Purcell S."/>
            <person name="Rachupka T."/>
            <person name="Ramasamy U."/>
            <person name="Rameau R."/>
            <person name="Ray V."/>
            <person name="Raymond C."/>
            <person name="Retta R."/>
            <person name="Richardson S."/>
            <person name="Rise C."/>
            <person name="Rodriguez J."/>
            <person name="Rogers J."/>
            <person name="Rogov P."/>
            <person name="Rutman M."/>
            <person name="Schupbach R."/>
            <person name="Seaman C."/>
            <person name="Settipalli S."/>
            <person name="Sharpe T."/>
            <person name="Sheridan J."/>
            <person name="Sherpa N."/>
            <person name="Shi J."/>
            <person name="Smirnov S."/>
            <person name="Smith C."/>
            <person name="Sougnez C."/>
            <person name="Spencer B."/>
            <person name="Stalker J."/>
            <person name="Stange-thomann N."/>
            <person name="Stavropoulos S."/>
            <person name="Stetson K."/>
            <person name="Stone C."/>
            <person name="Stone S."/>
            <person name="Stubbs M."/>
            <person name="Talamas J."/>
            <person name="Tchuinga P."/>
            <person name="Tenzing P."/>
            <person name="Tesfaye S."/>
            <person name="Theodore J."/>
            <person name="Thoulutsang Y."/>
            <person name="Topham K."/>
            <person name="Towey S."/>
            <person name="Tsamla T."/>
            <person name="Tsomo N."/>
            <person name="Vallee D."/>
            <person name="Vassiliev H."/>
            <person name="Venkataraman V."/>
            <person name="Vinson J."/>
            <person name="Vo A."/>
            <person name="Wade C."/>
            <person name="Wang S."/>
            <person name="Wangchuk T."/>
            <person name="Wangdi T."/>
            <person name="Whittaker C."/>
            <person name="Wilkinson J."/>
            <person name="Wu Y."/>
            <person name="Wyman D."/>
            <person name="Yadav S."/>
            <person name="Yang S."/>
            <person name="Yang X."/>
            <person name="Yeager S."/>
            <person name="Yee E."/>
            <person name="Young G."/>
            <person name="Zainoun J."/>
            <person name="Zembeck L."/>
            <person name="Zimmer A."/>
            <person name="Zody M."/>
            <person name="Lander E."/>
        </authorList>
    </citation>
    <scope>NUCLEOTIDE SEQUENCE [LARGE SCALE GENOMIC DNA]</scope>
</reference>
<dbReference type="HOGENOM" id="CLU_2721495_0_0_1"/>
<evidence type="ECO:0000313" key="2">
    <source>
        <dbReference type="Ensembl" id="ENSCSAVP00000016133.1"/>
    </source>
</evidence>
<dbReference type="AlphaFoldDB" id="H2ZEW7"/>
<organism evidence="2 3">
    <name type="scientific">Ciona savignyi</name>
    <name type="common">Pacific transparent sea squirt</name>
    <dbReference type="NCBI Taxonomy" id="51511"/>
    <lineage>
        <taxon>Eukaryota</taxon>
        <taxon>Metazoa</taxon>
        <taxon>Chordata</taxon>
        <taxon>Tunicata</taxon>
        <taxon>Ascidiacea</taxon>
        <taxon>Phlebobranchia</taxon>
        <taxon>Cionidae</taxon>
        <taxon>Ciona</taxon>
    </lineage>
</organism>
<dbReference type="Ensembl" id="ENSCSAVT00000016314.1">
    <property type="protein sequence ID" value="ENSCSAVP00000016133.1"/>
    <property type="gene ID" value="ENSCSAVG00000009493.1"/>
</dbReference>
<reference evidence="2" key="2">
    <citation type="submission" date="2025-08" db="UniProtKB">
        <authorList>
            <consortium name="Ensembl"/>
        </authorList>
    </citation>
    <scope>IDENTIFICATION</scope>
</reference>
<reference evidence="2" key="3">
    <citation type="submission" date="2025-09" db="UniProtKB">
        <authorList>
            <consortium name="Ensembl"/>
        </authorList>
    </citation>
    <scope>IDENTIFICATION</scope>
</reference>
<keyword evidence="1" id="KW-0732">Signal</keyword>
<sequence length="72" mass="8315">MTKVCFLLITLVTFAVSVKAPTPTPTSGPWGWRRRRVDFRRRFARWVGLEDELDTSLSDVARAYEELIKETA</sequence>
<evidence type="ECO:0000313" key="3">
    <source>
        <dbReference type="Proteomes" id="UP000007875"/>
    </source>
</evidence>
<feature type="chain" id="PRO_5003578677" evidence="1">
    <location>
        <begin position="21"/>
        <end position="72"/>
    </location>
</feature>
<accession>H2ZEW7</accession>
<dbReference type="Proteomes" id="UP000007875">
    <property type="component" value="Unassembled WGS sequence"/>
</dbReference>
<proteinExistence type="predicted"/>
<feature type="signal peptide" evidence="1">
    <location>
        <begin position="1"/>
        <end position="20"/>
    </location>
</feature>
<protein>
    <submittedName>
        <fullName evidence="2">Uncharacterized protein</fullName>
    </submittedName>
</protein>
<dbReference type="InParanoid" id="H2ZEW7"/>
<name>H2ZEW7_CIOSA</name>